<dbReference type="InterPro" id="IPR036514">
    <property type="entry name" value="SGNH_hydro_sf"/>
</dbReference>
<evidence type="ECO:0000313" key="2">
    <source>
        <dbReference type="Proteomes" id="UP000017938"/>
    </source>
</evidence>
<dbReference type="AlphaFoldDB" id="R6TZF5"/>
<proteinExistence type="predicted"/>
<dbReference type="STRING" id="1263015.BN580_01788"/>
<dbReference type="SUPFAM" id="SSF52266">
    <property type="entry name" value="SGNH hydrolase"/>
    <property type="match status" value="1"/>
</dbReference>
<dbReference type="GO" id="GO:0016788">
    <property type="term" value="F:hydrolase activity, acting on ester bonds"/>
    <property type="evidence" value="ECO:0007669"/>
    <property type="project" value="UniProtKB-ARBA"/>
</dbReference>
<sequence length="166" mass="18492">MAISKIVSYEWDYVILQEQSLVPCTDKEKFIATVRKLCTMISQVGAKVILYETWAYRRDSEKLASTGMTYDEMNRRLSEAYNEAAEATGAVVARVGDVFARIMNSGNITHLINQNDNYHPSTSGSYLAACVIFRTITGKQTIGLPCPSNVSLYNLSVIQKVTDSFV</sequence>
<reference evidence="1" key="1">
    <citation type="submission" date="2012-11" db="EMBL/GenBank/DDBJ databases">
        <title>Dependencies among metagenomic species, viruses, plasmids and units of genetic variation.</title>
        <authorList>
            <person name="Nielsen H.B."/>
            <person name="Almeida M."/>
            <person name="Juncker A.S."/>
            <person name="Rasmussen S."/>
            <person name="Li J."/>
            <person name="Sunagawa S."/>
            <person name="Plichta D."/>
            <person name="Gautier L."/>
            <person name="Le Chatelier E."/>
            <person name="Peletier E."/>
            <person name="Bonde I."/>
            <person name="Nielsen T."/>
            <person name="Manichanh C."/>
            <person name="Arumugam M."/>
            <person name="Batto J."/>
            <person name="Santos M.B.Q.D."/>
            <person name="Blom N."/>
            <person name="Borruel N."/>
            <person name="Burgdorf K.S."/>
            <person name="Boumezbeur F."/>
            <person name="Casellas F."/>
            <person name="Dore J."/>
            <person name="Guarner F."/>
            <person name="Hansen T."/>
            <person name="Hildebrand F."/>
            <person name="Kaas R.S."/>
            <person name="Kennedy S."/>
            <person name="Kristiansen K."/>
            <person name="Kultima J.R."/>
            <person name="Leonard P."/>
            <person name="Levenez F."/>
            <person name="Lund O."/>
            <person name="Moumen B."/>
            <person name="Le Paslier D."/>
            <person name="Pons N."/>
            <person name="Pedersen O."/>
            <person name="Prifti E."/>
            <person name="Qin J."/>
            <person name="Raes J."/>
            <person name="Tap J."/>
            <person name="Tims S."/>
            <person name="Ussery D.W."/>
            <person name="Yamada T."/>
            <person name="MetaHit consortium"/>
            <person name="Renault P."/>
            <person name="Sicheritz-Ponten T."/>
            <person name="Bork P."/>
            <person name="Wang J."/>
            <person name="Brunak S."/>
            <person name="Ehrlich S.D."/>
        </authorList>
    </citation>
    <scope>NUCLEOTIDE SEQUENCE [LARGE SCALE GENOMIC DNA]</scope>
</reference>
<dbReference type="Gene3D" id="3.40.50.1110">
    <property type="entry name" value="SGNH hydrolase"/>
    <property type="match status" value="1"/>
</dbReference>
<accession>R6TZF5</accession>
<name>R6TZF5_9BACT</name>
<evidence type="ECO:0000313" key="1">
    <source>
        <dbReference type="EMBL" id="CDC75234.1"/>
    </source>
</evidence>
<dbReference type="Proteomes" id="UP000017938">
    <property type="component" value="Unassembled WGS sequence"/>
</dbReference>
<dbReference type="EMBL" id="CBFW010000285">
    <property type="protein sequence ID" value="CDC75234.1"/>
    <property type="molecule type" value="Genomic_DNA"/>
</dbReference>
<comment type="caution">
    <text evidence="1">The sequence shown here is derived from an EMBL/GenBank/DDBJ whole genome shotgun (WGS) entry which is preliminary data.</text>
</comment>
<organism evidence="1 2">
    <name type="scientific">Candidatus Colimorpha enterica</name>
    <dbReference type="NCBI Taxonomy" id="3083063"/>
    <lineage>
        <taxon>Bacteria</taxon>
        <taxon>Pseudomonadati</taxon>
        <taxon>Bacteroidota</taxon>
        <taxon>Bacteroidia</taxon>
        <taxon>Bacteroidales</taxon>
        <taxon>Candidatus Colimorpha</taxon>
    </lineage>
</organism>
<protein>
    <submittedName>
        <fullName evidence="1">Uncharacterized protein</fullName>
    </submittedName>
</protein>
<gene>
    <name evidence="1" type="ORF">BN580_01788</name>
</gene>